<organism evidence="1 2">
    <name type="scientific">Bacteroides uniformis</name>
    <dbReference type="NCBI Taxonomy" id="820"/>
    <lineage>
        <taxon>Bacteria</taxon>
        <taxon>Pseudomonadati</taxon>
        <taxon>Bacteroidota</taxon>
        <taxon>Bacteroidia</taxon>
        <taxon>Bacteroidales</taxon>
        <taxon>Bacteroidaceae</taxon>
        <taxon>Bacteroides</taxon>
    </lineage>
</organism>
<protein>
    <submittedName>
        <fullName evidence="1">Uncharacterized protein</fullName>
    </submittedName>
</protein>
<evidence type="ECO:0000313" key="1">
    <source>
        <dbReference type="EMBL" id="RHC76275.1"/>
    </source>
</evidence>
<sequence>MKAPGVDGLQSHVAVDSVPRDASAAALIASGLYELCTYITPEKGKRYKSIADKIVATSAGITKQNRAHTTVSCCCTPPGIIPEGAKSTCR</sequence>
<reference evidence="1 2" key="1">
    <citation type="submission" date="2018-08" db="EMBL/GenBank/DDBJ databases">
        <title>A genome reference for cultivated species of the human gut microbiota.</title>
        <authorList>
            <person name="Zou Y."/>
            <person name="Xue W."/>
            <person name="Luo G."/>
        </authorList>
    </citation>
    <scope>NUCLEOTIDE SEQUENCE [LARGE SCALE GENOMIC DNA]</scope>
    <source>
        <strain evidence="1 2">AM34-25</strain>
    </source>
</reference>
<evidence type="ECO:0000313" key="2">
    <source>
        <dbReference type="Proteomes" id="UP000284514"/>
    </source>
</evidence>
<accession>A0A414BM45</accession>
<proteinExistence type="predicted"/>
<dbReference type="Gene3D" id="1.50.10.10">
    <property type="match status" value="1"/>
</dbReference>
<dbReference type="GO" id="GO:0005975">
    <property type="term" value="P:carbohydrate metabolic process"/>
    <property type="evidence" value="ECO:0007669"/>
    <property type="project" value="InterPro"/>
</dbReference>
<comment type="caution">
    <text evidence="1">The sequence shown here is derived from an EMBL/GenBank/DDBJ whole genome shotgun (WGS) entry which is preliminary data.</text>
</comment>
<name>A0A414BM45_BACUN</name>
<gene>
    <name evidence="1" type="ORF">DW831_02320</name>
</gene>
<dbReference type="InterPro" id="IPR012341">
    <property type="entry name" value="6hp_glycosidase-like_sf"/>
</dbReference>
<dbReference type="EMBL" id="QSIF01000002">
    <property type="protein sequence ID" value="RHC76275.1"/>
    <property type="molecule type" value="Genomic_DNA"/>
</dbReference>
<dbReference type="AlphaFoldDB" id="A0A414BM45"/>
<dbReference type="Proteomes" id="UP000284514">
    <property type="component" value="Unassembled WGS sequence"/>
</dbReference>